<dbReference type="EMBL" id="QCYK01000002">
    <property type="protein sequence ID" value="PUZ25252.1"/>
    <property type="molecule type" value="Genomic_DNA"/>
</dbReference>
<protein>
    <submittedName>
        <fullName evidence="1">Uncharacterized protein</fullName>
    </submittedName>
</protein>
<sequence>MLIKNGKSLYRVPSSRHTKSGFKRMVRGGMGEKSMPKQYSLELIYYHQWPSNKNAAPVDAAFHVMCL</sequence>
<gene>
    <name evidence="1" type="ORF">DCC81_13170</name>
</gene>
<organism evidence="1 2">
    <name type="scientific">Chitinophaga parva</name>
    <dbReference type="NCBI Taxonomy" id="2169414"/>
    <lineage>
        <taxon>Bacteria</taxon>
        <taxon>Pseudomonadati</taxon>
        <taxon>Bacteroidota</taxon>
        <taxon>Chitinophagia</taxon>
        <taxon>Chitinophagales</taxon>
        <taxon>Chitinophagaceae</taxon>
        <taxon>Chitinophaga</taxon>
    </lineage>
</organism>
<evidence type="ECO:0000313" key="2">
    <source>
        <dbReference type="Proteomes" id="UP000244450"/>
    </source>
</evidence>
<name>A0A2T7BG33_9BACT</name>
<evidence type="ECO:0000313" key="1">
    <source>
        <dbReference type="EMBL" id="PUZ25252.1"/>
    </source>
</evidence>
<dbReference type="Proteomes" id="UP000244450">
    <property type="component" value="Unassembled WGS sequence"/>
</dbReference>
<reference evidence="1 2" key="1">
    <citation type="submission" date="2018-04" db="EMBL/GenBank/DDBJ databases">
        <title>Chitinophaga fuyangensis sp. nov., isolated from soil in a chemical factory.</title>
        <authorList>
            <person name="Chen K."/>
        </authorList>
    </citation>
    <scope>NUCLEOTIDE SEQUENCE [LARGE SCALE GENOMIC DNA]</scope>
    <source>
        <strain evidence="1 2">LY-1</strain>
    </source>
</reference>
<keyword evidence="2" id="KW-1185">Reference proteome</keyword>
<dbReference type="AlphaFoldDB" id="A0A2T7BG33"/>
<comment type="caution">
    <text evidence="1">The sequence shown here is derived from an EMBL/GenBank/DDBJ whole genome shotgun (WGS) entry which is preliminary data.</text>
</comment>
<proteinExistence type="predicted"/>
<accession>A0A2T7BG33</accession>